<accession>A0ABQ1UER7</accession>
<evidence type="ECO:0000313" key="4">
    <source>
        <dbReference type="Proteomes" id="UP000632454"/>
    </source>
</evidence>
<proteinExistence type="inferred from homology"/>
<dbReference type="PANTHER" id="PTHR34406:SF1">
    <property type="entry name" value="PROTEIN YCEI"/>
    <property type="match status" value="1"/>
</dbReference>
<sequence length="231" mass="24223">MKKKLLWAAGVIVVVVVVAIAAGPWVYKNWIVDDADEALTLPSQTQAAQGDVNGAWTVVAGPDAEDTRTQAGYRVDEVLRGENITVNGRTTKVTGGIDVAADKLESGTITVDVASITSPDSSRDNRFRGSGIMDTSAHPTATFEITAPADISGVPASGEAATVPVTGTMTLKGEKRYVSTDLNVERSGTSVIVQGSIPVTWSDYGVEAPTLGFVQVEKTGSIEFLVNLDRA</sequence>
<comment type="caution">
    <text evidence="3">The sequence shown here is derived from an EMBL/GenBank/DDBJ whole genome shotgun (WGS) entry which is preliminary data.</text>
</comment>
<dbReference type="Proteomes" id="UP000632454">
    <property type="component" value="Unassembled WGS sequence"/>
</dbReference>
<evidence type="ECO:0000259" key="2">
    <source>
        <dbReference type="SMART" id="SM00867"/>
    </source>
</evidence>
<dbReference type="Gene3D" id="2.40.128.110">
    <property type="entry name" value="Lipid/polyisoprenoid-binding, YceI-like"/>
    <property type="match status" value="1"/>
</dbReference>
<evidence type="ECO:0000256" key="1">
    <source>
        <dbReference type="ARBA" id="ARBA00008812"/>
    </source>
</evidence>
<dbReference type="PANTHER" id="PTHR34406">
    <property type="entry name" value="PROTEIN YCEI"/>
    <property type="match status" value="1"/>
</dbReference>
<protein>
    <recommendedName>
        <fullName evidence="2">Lipid/polyisoprenoid-binding YceI-like domain-containing protein</fullName>
    </recommendedName>
</protein>
<organism evidence="3 4">
    <name type="scientific">Williamsia phyllosphaerae</name>
    <dbReference type="NCBI Taxonomy" id="885042"/>
    <lineage>
        <taxon>Bacteria</taxon>
        <taxon>Bacillati</taxon>
        <taxon>Actinomycetota</taxon>
        <taxon>Actinomycetes</taxon>
        <taxon>Mycobacteriales</taxon>
        <taxon>Nocardiaceae</taxon>
        <taxon>Williamsia</taxon>
    </lineage>
</organism>
<gene>
    <name evidence="3" type="ORF">GCM10007298_11450</name>
</gene>
<dbReference type="InterPro" id="IPR007372">
    <property type="entry name" value="Lipid/polyisoprenoid-bd_YceI"/>
</dbReference>
<name>A0ABQ1UER7_9NOCA</name>
<reference evidence="4" key="1">
    <citation type="journal article" date="2019" name="Int. J. Syst. Evol. Microbiol.">
        <title>The Global Catalogue of Microorganisms (GCM) 10K type strain sequencing project: providing services to taxonomists for standard genome sequencing and annotation.</title>
        <authorList>
            <consortium name="The Broad Institute Genomics Platform"/>
            <consortium name="The Broad Institute Genome Sequencing Center for Infectious Disease"/>
            <person name="Wu L."/>
            <person name="Ma J."/>
        </authorList>
    </citation>
    <scope>NUCLEOTIDE SEQUENCE [LARGE SCALE GENOMIC DNA]</scope>
    <source>
        <strain evidence="4">CCM 7855</strain>
    </source>
</reference>
<dbReference type="SMART" id="SM00867">
    <property type="entry name" value="YceI"/>
    <property type="match status" value="1"/>
</dbReference>
<keyword evidence="4" id="KW-1185">Reference proteome</keyword>
<dbReference type="SUPFAM" id="SSF101874">
    <property type="entry name" value="YceI-like"/>
    <property type="match status" value="1"/>
</dbReference>
<comment type="similarity">
    <text evidence="1">Belongs to the UPF0312 family.</text>
</comment>
<dbReference type="Pfam" id="PF04264">
    <property type="entry name" value="YceI"/>
    <property type="match status" value="1"/>
</dbReference>
<dbReference type="InterPro" id="IPR036761">
    <property type="entry name" value="TTHA0802/YceI-like_sf"/>
</dbReference>
<evidence type="ECO:0000313" key="3">
    <source>
        <dbReference type="EMBL" id="GGF17107.1"/>
    </source>
</evidence>
<dbReference type="RefSeq" id="WP_188487707.1">
    <property type="nucleotide sequence ID" value="NZ_BMCS01000001.1"/>
</dbReference>
<dbReference type="EMBL" id="BMCS01000001">
    <property type="protein sequence ID" value="GGF17107.1"/>
    <property type="molecule type" value="Genomic_DNA"/>
</dbReference>
<feature type="domain" description="Lipid/polyisoprenoid-binding YceI-like" evidence="2">
    <location>
        <begin position="55"/>
        <end position="229"/>
    </location>
</feature>